<sequence length="537" mass="59021">MTAATSRRAFRRLATKSSRREPAGSFEIQNALYDQWSWQSLAIWCAKHPGLDSALAAYFFATQVPEILGYVRWAGVAAGFCGALAALAMWHAWRVWCSIIAGSPLRTNQGLLAVAGLFLVLVRRGSIADRIDLTVPILVVFTAAAYLARALWRRTRMHTTHEGTVVVMTTVLAVAVALMSWTAFRGTVPQEQDLEVDGGLAIFTADPDQEVQLHVTPDQELFGGDLDRNRLRIRVETDGPWLLLATGRWAGEWSGEDEAARRPLTIDVFGKERSLVVDRSRYLIPWLSDGELTQREGSGAQDLTLTLDRPYAFDDAGHRTFLYPPVGCMLNLPWAVTLTRGSADDTLVDGWAVPAACTVVQNGLRWSDDYVESYSRTPTLHPNSPTWVTRTTTDTSDELTRRLDALREPAQVQADGSISIQLFFNDDETGPGGARDLAELTSPAQVWKADSDSAMGQAALRQAMAVTGFGAAGALLGSVLLAALRLRMGLATWRQRRFPGPGMVGHPAAWRTWAGLDRRMQVILDRAPREAAPLERP</sequence>
<comment type="caution">
    <text evidence="2">The sequence shown here is derived from an EMBL/GenBank/DDBJ whole genome shotgun (WGS) entry which is preliminary data.</text>
</comment>
<gene>
    <name evidence="2" type="ORF">CSO01_34970</name>
</gene>
<proteinExistence type="predicted"/>
<feature type="transmembrane region" description="Helical" evidence="1">
    <location>
        <begin position="133"/>
        <end position="152"/>
    </location>
</feature>
<dbReference type="Proteomes" id="UP000321798">
    <property type="component" value="Unassembled WGS sequence"/>
</dbReference>
<keyword evidence="1" id="KW-0812">Transmembrane</keyword>
<name>A0A512PI13_9CELL</name>
<feature type="transmembrane region" description="Helical" evidence="1">
    <location>
        <begin position="463"/>
        <end position="486"/>
    </location>
</feature>
<evidence type="ECO:0000313" key="2">
    <source>
        <dbReference type="EMBL" id="GEP70782.1"/>
    </source>
</evidence>
<organism evidence="2 3">
    <name type="scientific">Cellulomonas soli</name>
    <dbReference type="NCBI Taxonomy" id="931535"/>
    <lineage>
        <taxon>Bacteria</taxon>
        <taxon>Bacillati</taxon>
        <taxon>Actinomycetota</taxon>
        <taxon>Actinomycetes</taxon>
        <taxon>Micrococcales</taxon>
        <taxon>Cellulomonadaceae</taxon>
        <taxon>Cellulomonas</taxon>
    </lineage>
</organism>
<reference evidence="2 3" key="1">
    <citation type="submission" date="2019-07" db="EMBL/GenBank/DDBJ databases">
        <title>Whole genome shotgun sequence of Cellulomonas soli NBRC 109434.</title>
        <authorList>
            <person name="Hosoyama A."/>
            <person name="Uohara A."/>
            <person name="Ohji S."/>
            <person name="Ichikawa N."/>
        </authorList>
    </citation>
    <scope>NUCLEOTIDE SEQUENCE [LARGE SCALE GENOMIC DNA]</scope>
    <source>
        <strain evidence="2 3">NBRC 109434</strain>
    </source>
</reference>
<evidence type="ECO:0000313" key="3">
    <source>
        <dbReference type="Proteomes" id="UP000321798"/>
    </source>
</evidence>
<dbReference type="RefSeq" id="WP_146954543.1">
    <property type="nucleotide sequence ID" value="NZ_BAABBJ010000012.1"/>
</dbReference>
<keyword evidence="1" id="KW-1133">Transmembrane helix</keyword>
<keyword evidence="3" id="KW-1185">Reference proteome</keyword>
<dbReference type="AlphaFoldDB" id="A0A512PI13"/>
<protein>
    <submittedName>
        <fullName evidence="2">Uncharacterized protein</fullName>
    </submittedName>
</protein>
<accession>A0A512PI13</accession>
<feature type="transmembrane region" description="Helical" evidence="1">
    <location>
        <begin position="164"/>
        <end position="184"/>
    </location>
</feature>
<keyword evidence="1" id="KW-0472">Membrane</keyword>
<evidence type="ECO:0000256" key="1">
    <source>
        <dbReference type="SAM" id="Phobius"/>
    </source>
</evidence>
<dbReference type="EMBL" id="BKAL01000015">
    <property type="protein sequence ID" value="GEP70782.1"/>
    <property type="molecule type" value="Genomic_DNA"/>
</dbReference>
<feature type="transmembrane region" description="Helical" evidence="1">
    <location>
        <begin position="70"/>
        <end position="90"/>
    </location>
</feature>